<dbReference type="PANTHER" id="PTHR12323">
    <property type="entry name" value="SR-RELATED CTD ASSOCIATED FACTOR 6"/>
    <property type="match status" value="1"/>
</dbReference>
<feature type="region of interest" description="Disordered" evidence="2">
    <location>
        <begin position="1"/>
        <end position="25"/>
    </location>
</feature>
<dbReference type="InterPro" id="IPR056721">
    <property type="entry name" value="DUF7819"/>
</dbReference>
<accession>A0A0K8UWC1</accession>
<dbReference type="Pfam" id="PF25127">
    <property type="entry name" value="DUF7819"/>
    <property type="match status" value="1"/>
</dbReference>
<evidence type="ECO:0000256" key="1">
    <source>
        <dbReference type="SAM" id="Coils"/>
    </source>
</evidence>
<feature type="domain" description="DUF7819" evidence="3">
    <location>
        <begin position="150"/>
        <end position="217"/>
    </location>
</feature>
<dbReference type="PANTHER" id="PTHR12323:SF0">
    <property type="entry name" value="CALCIUM HOMEOSTASIS ENDOPLASMIC RETICULUM PROTEIN"/>
    <property type="match status" value="1"/>
</dbReference>
<proteinExistence type="predicted"/>
<feature type="coiled-coil region" evidence="1">
    <location>
        <begin position="80"/>
        <end position="107"/>
    </location>
</feature>
<evidence type="ECO:0000259" key="3">
    <source>
        <dbReference type="Pfam" id="PF25127"/>
    </source>
</evidence>
<organism evidence="4">
    <name type="scientific">Bactrocera latifrons</name>
    <name type="common">Malaysian fruit fly</name>
    <name type="synonym">Chaetodacus latifrons</name>
    <dbReference type="NCBI Taxonomy" id="174628"/>
    <lineage>
        <taxon>Eukaryota</taxon>
        <taxon>Metazoa</taxon>
        <taxon>Ecdysozoa</taxon>
        <taxon>Arthropoda</taxon>
        <taxon>Hexapoda</taxon>
        <taxon>Insecta</taxon>
        <taxon>Pterygota</taxon>
        <taxon>Neoptera</taxon>
        <taxon>Endopterygota</taxon>
        <taxon>Diptera</taxon>
        <taxon>Brachycera</taxon>
        <taxon>Muscomorpha</taxon>
        <taxon>Tephritoidea</taxon>
        <taxon>Tephritidae</taxon>
        <taxon>Bactrocera</taxon>
        <taxon>Bactrocera</taxon>
    </lineage>
</organism>
<evidence type="ECO:0000256" key="2">
    <source>
        <dbReference type="SAM" id="MobiDB-lite"/>
    </source>
</evidence>
<keyword evidence="1" id="KW-0175">Coiled coil</keyword>
<name>A0A0K8UWC1_BACLA</name>
<reference evidence="4" key="1">
    <citation type="submission" date="2015-06" db="EMBL/GenBank/DDBJ databases">
        <authorList>
            <person name="Hoefler B.C."/>
            <person name="Straight P.D."/>
        </authorList>
    </citation>
    <scope>NUCLEOTIDE SEQUENCE</scope>
</reference>
<sequence length="231" mass="24801">MTQPNSAGNFFIPDLSKPPPGFSGGANAAVNPLPLGLQQPFAQINNIPHTGNNSSGVGAGNIDGANLKAAGSNIDVLALNAAIQLVLKQQNQQLQNSQQNVEGTVQHLAHTDLSTNVPPLTQAQMPPQHMLDNEEVTTGQMAVMTPQTEAEETKPSAPYYDLPAGLMVPLIRLDDYNYKPLDPADIRLPPPAPQSERLTNALAAFYAPPTHDRPRDTYAFILIFHICICIV</sequence>
<dbReference type="GO" id="GO:0006874">
    <property type="term" value="P:intracellular calcium ion homeostasis"/>
    <property type="evidence" value="ECO:0007669"/>
    <property type="project" value="TreeGrafter"/>
</dbReference>
<dbReference type="OrthoDB" id="21470at2759"/>
<dbReference type="GO" id="GO:0048471">
    <property type="term" value="C:perinuclear region of cytoplasm"/>
    <property type="evidence" value="ECO:0007669"/>
    <property type="project" value="TreeGrafter"/>
</dbReference>
<protein>
    <submittedName>
        <fullName evidence="4">Calcium homeostasis endoplasmic reticulum protein</fullName>
    </submittedName>
</protein>
<dbReference type="EMBL" id="GDHF01021438">
    <property type="protein sequence ID" value="JAI30876.1"/>
    <property type="molecule type" value="Transcribed_RNA"/>
</dbReference>
<gene>
    <name evidence="4" type="primary">CHERP_0</name>
    <name evidence="4" type="ORF">c1_g1_i3</name>
</gene>
<dbReference type="AlphaFoldDB" id="A0A0K8UWC1"/>
<evidence type="ECO:0000313" key="4">
    <source>
        <dbReference type="EMBL" id="JAI30876.1"/>
    </source>
</evidence>